<name>A0ABW9J4D2_9SPHI</name>
<keyword evidence="3" id="KW-1185">Reference proteome</keyword>
<sequence length="223" mass="24482">MASKALNKLQKLKALEHLSISLIAAFLVFFGAKYFISGLISQLMFAWIIFCLVQMGISWVTFIGSSVAQTKQHAAIEDGGRPIMFLIVLLSAFGGLLAVFILLAKTKGAATTSSWVDVTLSMVGLFLSWLLLHTIYTSRYAHLYYDVANGTLKKGLQFPNDEEPNFIDFAYHSIVIGMTFQVSDINITSRAMRKLTLAHSLISFIFNTCIVALTISAVAGLLS</sequence>
<protein>
    <submittedName>
        <fullName evidence="2">DUF1345 domain-containing protein</fullName>
    </submittedName>
</protein>
<dbReference type="Pfam" id="PF07077">
    <property type="entry name" value="DUF1345"/>
    <property type="match status" value="1"/>
</dbReference>
<keyword evidence="1" id="KW-0472">Membrane</keyword>
<evidence type="ECO:0000256" key="1">
    <source>
        <dbReference type="SAM" id="Phobius"/>
    </source>
</evidence>
<feature type="transmembrane region" description="Helical" evidence="1">
    <location>
        <begin position="115"/>
        <end position="136"/>
    </location>
</feature>
<evidence type="ECO:0000313" key="3">
    <source>
        <dbReference type="Proteomes" id="UP001517247"/>
    </source>
</evidence>
<keyword evidence="1" id="KW-0812">Transmembrane</keyword>
<organism evidence="2 3">
    <name type="scientific">Pedobacter ureilyticus</name>
    <dbReference type="NCBI Taxonomy" id="1393051"/>
    <lineage>
        <taxon>Bacteria</taxon>
        <taxon>Pseudomonadati</taxon>
        <taxon>Bacteroidota</taxon>
        <taxon>Sphingobacteriia</taxon>
        <taxon>Sphingobacteriales</taxon>
        <taxon>Sphingobacteriaceae</taxon>
        <taxon>Pedobacter</taxon>
    </lineage>
</organism>
<reference evidence="2 3" key="1">
    <citation type="submission" date="2024-12" db="EMBL/GenBank/DDBJ databases">
        <authorList>
            <person name="Hu S."/>
        </authorList>
    </citation>
    <scope>NUCLEOTIDE SEQUENCE [LARGE SCALE GENOMIC DNA]</scope>
    <source>
        <strain evidence="2 3">THG-T11</strain>
    </source>
</reference>
<dbReference type="EMBL" id="SSHJ02000005">
    <property type="protein sequence ID" value="MFN0255389.1"/>
    <property type="molecule type" value="Genomic_DNA"/>
</dbReference>
<evidence type="ECO:0000313" key="2">
    <source>
        <dbReference type="EMBL" id="MFN0255389.1"/>
    </source>
</evidence>
<feature type="transmembrane region" description="Helical" evidence="1">
    <location>
        <begin position="83"/>
        <end position="103"/>
    </location>
</feature>
<feature type="transmembrane region" description="Helical" evidence="1">
    <location>
        <begin position="201"/>
        <end position="222"/>
    </location>
</feature>
<dbReference type="InterPro" id="IPR009781">
    <property type="entry name" value="DUF1345"/>
</dbReference>
<feature type="transmembrane region" description="Helical" evidence="1">
    <location>
        <begin position="43"/>
        <end position="63"/>
    </location>
</feature>
<comment type="caution">
    <text evidence="2">The sequence shown here is derived from an EMBL/GenBank/DDBJ whole genome shotgun (WGS) entry which is preliminary data.</text>
</comment>
<dbReference type="RefSeq" id="WP_138722499.1">
    <property type="nucleotide sequence ID" value="NZ_SSHJ02000005.1"/>
</dbReference>
<proteinExistence type="predicted"/>
<keyword evidence="1" id="KW-1133">Transmembrane helix</keyword>
<dbReference type="Proteomes" id="UP001517247">
    <property type="component" value="Unassembled WGS sequence"/>
</dbReference>
<feature type="transmembrane region" description="Helical" evidence="1">
    <location>
        <begin position="18"/>
        <end position="36"/>
    </location>
</feature>
<accession>A0ABW9J4D2</accession>
<gene>
    <name evidence="2" type="ORF">E6A44_007390</name>
</gene>